<dbReference type="Gene3D" id="3.40.50.1000">
    <property type="entry name" value="HAD superfamily/HAD-like"/>
    <property type="match status" value="1"/>
</dbReference>
<gene>
    <name evidence="1" type="ORF">P343_14240</name>
</gene>
<dbReference type="RefSeq" id="WP_023511079.1">
    <property type="nucleotide sequence ID" value="NZ_AWTC01000015.1"/>
</dbReference>
<dbReference type="EMBL" id="AWTC01000015">
    <property type="protein sequence ID" value="EST10971.1"/>
    <property type="molecule type" value="Genomic_DNA"/>
</dbReference>
<dbReference type="GO" id="GO:0005829">
    <property type="term" value="C:cytosol"/>
    <property type="evidence" value="ECO:0007669"/>
    <property type="project" value="TreeGrafter"/>
</dbReference>
<dbReference type="eggNOG" id="COG0546">
    <property type="taxonomic scope" value="Bacteria"/>
</dbReference>
<dbReference type="PANTHER" id="PTHR43434">
    <property type="entry name" value="PHOSPHOGLYCOLATE PHOSPHATASE"/>
    <property type="match status" value="1"/>
</dbReference>
<dbReference type="InterPro" id="IPR050155">
    <property type="entry name" value="HAD-like_hydrolase_sf"/>
</dbReference>
<dbReference type="Pfam" id="PF13419">
    <property type="entry name" value="HAD_2"/>
    <property type="match status" value="1"/>
</dbReference>
<dbReference type="SUPFAM" id="SSF56784">
    <property type="entry name" value="HAD-like"/>
    <property type="match status" value="1"/>
</dbReference>
<dbReference type="GO" id="GO:0008967">
    <property type="term" value="F:phosphoglycolate phosphatase activity"/>
    <property type="evidence" value="ECO:0007669"/>
    <property type="project" value="TreeGrafter"/>
</dbReference>
<dbReference type="SFLD" id="SFLDS00003">
    <property type="entry name" value="Haloacid_Dehalogenase"/>
    <property type="match status" value="1"/>
</dbReference>
<dbReference type="InterPro" id="IPR023198">
    <property type="entry name" value="PGP-like_dom2"/>
</dbReference>
<protein>
    <submittedName>
        <fullName evidence="1">HAD family hydrolase</fullName>
    </submittedName>
</protein>
<evidence type="ECO:0000313" key="1">
    <source>
        <dbReference type="EMBL" id="EST10971.1"/>
    </source>
</evidence>
<dbReference type="NCBIfam" id="TIGR01549">
    <property type="entry name" value="HAD-SF-IA-v1"/>
    <property type="match status" value="1"/>
</dbReference>
<organism evidence="1 2">
    <name type="scientific">Sporolactobacillus laevolacticus DSM 442</name>
    <dbReference type="NCBI Taxonomy" id="1395513"/>
    <lineage>
        <taxon>Bacteria</taxon>
        <taxon>Bacillati</taxon>
        <taxon>Bacillota</taxon>
        <taxon>Bacilli</taxon>
        <taxon>Bacillales</taxon>
        <taxon>Sporolactobacillaceae</taxon>
        <taxon>Sporolactobacillus</taxon>
    </lineage>
</organism>
<dbReference type="InterPro" id="IPR023214">
    <property type="entry name" value="HAD_sf"/>
</dbReference>
<reference evidence="1 2" key="1">
    <citation type="journal article" date="2013" name="Genome Announc.">
        <title>Genome Sequence of Sporolactobacillus laevolacticus DSM442, an Efficient Polymer-Grade D-Lactate Producer from Agricultural Waste Cottonseed as a Nitrogen Source.</title>
        <authorList>
            <person name="Wang H."/>
            <person name="Wang L."/>
            <person name="Ju J."/>
            <person name="Yu B."/>
            <person name="Ma Y."/>
        </authorList>
    </citation>
    <scope>NUCLEOTIDE SEQUENCE [LARGE SCALE GENOMIC DNA]</scope>
    <source>
        <strain evidence="1 2">DSM 442</strain>
    </source>
</reference>
<dbReference type="Proteomes" id="UP000018296">
    <property type="component" value="Unassembled WGS sequence"/>
</dbReference>
<evidence type="ECO:0000313" key="2">
    <source>
        <dbReference type="Proteomes" id="UP000018296"/>
    </source>
</evidence>
<dbReference type="InterPro" id="IPR041492">
    <property type="entry name" value="HAD_2"/>
</dbReference>
<dbReference type="GO" id="GO:0006281">
    <property type="term" value="P:DNA repair"/>
    <property type="evidence" value="ECO:0007669"/>
    <property type="project" value="TreeGrafter"/>
</dbReference>
<keyword evidence="1" id="KW-0378">Hydrolase</keyword>
<dbReference type="STRING" id="1395513.P343_14240"/>
<proteinExistence type="predicted"/>
<dbReference type="InterPro" id="IPR036412">
    <property type="entry name" value="HAD-like_sf"/>
</dbReference>
<dbReference type="InterPro" id="IPR006439">
    <property type="entry name" value="HAD-SF_hydro_IA"/>
</dbReference>
<accession>V6IWK8</accession>
<dbReference type="Gene3D" id="1.10.150.240">
    <property type="entry name" value="Putative phosphatase, domain 2"/>
    <property type="match status" value="1"/>
</dbReference>
<dbReference type="PANTHER" id="PTHR43434:SF13">
    <property type="entry name" value="PHOSPHOGLYCOLATE PHOSPHATASE"/>
    <property type="match status" value="1"/>
</dbReference>
<name>V6IWK8_9BACL</name>
<dbReference type="SFLD" id="SFLDG01129">
    <property type="entry name" value="C1.5:_HAD__Beta-PGM__Phosphata"/>
    <property type="match status" value="1"/>
</dbReference>
<dbReference type="PATRIC" id="fig|1395513.3.peg.2888"/>
<dbReference type="AlphaFoldDB" id="V6IWK8"/>
<sequence>MLKTIVFDFDGTLADSKEAFLSAYNQIAERHGYPAMTWALFDELKKLSIKERCSMLGIPLHKIPFLIGELSKQYKQSLKYIQMMEGAVDMLRELSELGYALAIISSNEEKNIRTFLQIHELNYFSTILCSKKLFAKDRLMRKYVKHNNFDVSEVLYVGDEERDIVASKKCGIKVIWAKWGFDSIENVRNAKPDYIAERPEDVVHIAQALAH</sequence>
<comment type="caution">
    <text evidence="1">The sequence shown here is derived from an EMBL/GenBank/DDBJ whole genome shotgun (WGS) entry which is preliminary data.</text>
</comment>
<keyword evidence="2" id="KW-1185">Reference proteome</keyword>